<name>A0A3A2ZG60_9EURO</name>
<keyword evidence="6" id="KW-1185">Reference proteome</keyword>
<feature type="signal peptide" evidence="2">
    <location>
        <begin position="1"/>
        <end position="17"/>
    </location>
</feature>
<dbReference type="Pfam" id="PF26335">
    <property type="entry name" value="ARB_00930_C"/>
    <property type="match status" value="1"/>
</dbReference>
<comment type="caution">
    <text evidence="5">The sequence shown here is derived from an EMBL/GenBank/DDBJ whole genome shotgun (WGS) entry which is preliminary data.</text>
</comment>
<evidence type="ECO:0000259" key="3">
    <source>
        <dbReference type="Pfam" id="PF00144"/>
    </source>
</evidence>
<dbReference type="SUPFAM" id="SSF56601">
    <property type="entry name" value="beta-lactamase/transpeptidase-like"/>
    <property type="match status" value="1"/>
</dbReference>
<dbReference type="Pfam" id="PF00144">
    <property type="entry name" value="Beta-lactamase"/>
    <property type="match status" value="1"/>
</dbReference>
<dbReference type="Proteomes" id="UP000266188">
    <property type="component" value="Unassembled WGS sequence"/>
</dbReference>
<dbReference type="OrthoDB" id="10250282at2759"/>
<evidence type="ECO:0000313" key="6">
    <source>
        <dbReference type="Proteomes" id="UP000266188"/>
    </source>
</evidence>
<evidence type="ECO:0000259" key="4">
    <source>
        <dbReference type="Pfam" id="PF26335"/>
    </source>
</evidence>
<gene>
    <name evidence="5" type="ORF">PHISCL_09354</name>
</gene>
<protein>
    <submittedName>
        <fullName evidence="5">Beta-lactamase</fullName>
    </submittedName>
</protein>
<sequence>MKFRYWTGLVLSGTALADTIVTSNSALANCPPLGAVLPPPKRPSSSTAVKEVLAEFETVQKEAGALLGSATGLSLSIASAYEDDVLGSLSYTPQLFNESGVHEVDGNTVFRIGSVSKVMTVLGLLMLGDKISFSDPITKYVPELQNLYKDPQNRVTAVNWDAVSLDALSSQLSGVPDDLGHDLANDPSLQLTQYGLPELKSDESSQCGDLPDQRGCNWDDFWNDMGNRAPIYAPYTTPAYSNVAYDILGLVIERVSGQSYGDYVQKQIFEPLNMTRTFVATPDNSLGFISRESNWWGTDLGLEQADGGLYSSANDLAKFGQGILNHKLIDDVKTRAWLKPHSHTSSLGISVGSPWEIARTNNLTADGRIIDVYSKIGSVPDYNSIFMVIPDYGLTVSILSAGPQSNVGMQFGLATKVLQPLVRAFEAAGKEEASVSYAGTYANKETNSTIKLGIDNQSGLVVESWVMNGQDIKETYPAIASVSSNPPMSQYLSIRLFPTGLQSSTSSAWRAVFDTLPPAGVPQEDEQVFILQLACNSWEMIDNVVYGYNALDDFVFELEPRSGTVAASITPRAFRQTLTRT</sequence>
<dbReference type="STRING" id="2070753.A0A3A2ZG60"/>
<evidence type="ECO:0000256" key="1">
    <source>
        <dbReference type="ARBA" id="ARBA00038473"/>
    </source>
</evidence>
<dbReference type="InterPro" id="IPR058664">
    <property type="entry name" value="ARB_00930-like_C"/>
</dbReference>
<feature type="chain" id="PRO_5017289567" evidence="2">
    <location>
        <begin position="18"/>
        <end position="581"/>
    </location>
</feature>
<dbReference type="PANTHER" id="PTHR22935:SF95">
    <property type="entry name" value="BETA-LACTAMASE-LIKE 1-RELATED"/>
    <property type="match status" value="1"/>
</dbReference>
<evidence type="ECO:0000313" key="5">
    <source>
        <dbReference type="EMBL" id="RJE18304.1"/>
    </source>
</evidence>
<accession>A0A3A2ZG60</accession>
<proteinExistence type="inferred from homology"/>
<dbReference type="Gene3D" id="3.40.710.10">
    <property type="entry name" value="DD-peptidase/beta-lactamase superfamily"/>
    <property type="match status" value="1"/>
</dbReference>
<dbReference type="AlphaFoldDB" id="A0A3A2ZG60"/>
<dbReference type="PANTHER" id="PTHR22935">
    <property type="entry name" value="PENICILLIN-BINDING PROTEIN"/>
    <property type="match status" value="1"/>
</dbReference>
<reference evidence="6" key="1">
    <citation type="submission" date="2017-02" db="EMBL/GenBank/DDBJ databases">
        <authorList>
            <person name="Tafer H."/>
            <person name="Lopandic K."/>
        </authorList>
    </citation>
    <scope>NUCLEOTIDE SEQUENCE [LARGE SCALE GENOMIC DNA]</scope>
    <source>
        <strain evidence="6">CBS 366.77</strain>
    </source>
</reference>
<comment type="similarity">
    <text evidence="1">Belongs to the beta-lactamase family.</text>
</comment>
<dbReference type="InterPro" id="IPR012338">
    <property type="entry name" value="Beta-lactam/transpept-like"/>
</dbReference>
<evidence type="ECO:0000256" key="2">
    <source>
        <dbReference type="SAM" id="SignalP"/>
    </source>
</evidence>
<keyword evidence="2" id="KW-0732">Signal</keyword>
<dbReference type="InterPro" id="IPR051478">
    <property type="entry name" value="Beta-lactamase-like_AB/R"/>
</dbReference>
<feature type="domain" description="Beta-lactamase-related" evidence="3">
    <location>
        <begin position="103"/>
        <end position="408"/>
    </location>
</feature>
<dbReference type="EMBL" id="MVGC01000579">
    <property type="protein sequence ID" value="RJE18304.1"/>
    <property type="molecule type" value="Genomic_DNA"/>
</dbReference>
<feature type="domain" description="Beta-lactamase-like ARB-00930-like C-terminal" evidence="4">
    <location>
        <begin position="430"/>
        <end position="580"/>
    </location>
</feature>
<dbReference type="InterPro" id="IPR001466">
    <property type="entry name" value="Beta-lactam-related"/>
</dbReference>
<organism evidence="5 6">
    <name type="scientific">Aspergillus sclerotialis</name>
    <dbReference type="NCBI Taxonomy" id="2070753"/>
    <lineage>
        <taxon>Eukaryota</taxon>
        <taxon>Fungi</taxon>
        <taxon>Dikarya</taxon>
        <taxon>Ascomycota</taxon>
        <taxon>Pezizomycotina</taxon>
        <taxon>Eurotiomycetes</taxon>
        <taxon>Eurotiomycetidae</taxon>
        <taxon>Eurotiales</taxon>
        <taxon>Aspergillaceae</taxon>
        <taxon>Aspergillus</taxon>
        <taxon>Aspergillus subgen. Polypaecilum</taxon>
    </lineage>
</organism>